<protein>
    <submittedName>
        <fullName evidence="2">Uncharacterized protein</fullName>
    </submittedName>
</protein>
<reference evidence="3" key="1">
    <citation type="submission" date="2019-01" db="EMBL/GenBank/DDBJ databases">
        <title>Cytophagaceae bacterium strain CAR-16.</title>
        <authorList>
            <person name="Chen W.-M."/>
        </authorList>
    </citation>
    <scope>NUCLEOTIDE SEQUENCE [LARGE SCALE GENOMIC DNA]</scope>
    <source>
        <strain evidence="3">CHR27</strain>
    </source>
</reference>
<gene>
    <name evidence="2" type="ORF">EQG66_07725</name>
</gene>
<evidence type="ECO:0000256" key="1">
    <source>
        <dbReference type="SAM" id="MobiDB-lite"/>
    </source>
</evidence>
<dbReference type="AlphaFoldDB" id="A0A4Q1KGW2"/>
<dbReference type="Proteomes" id="UP000290958">
    <property type="component" value="Unassembled WGS sequence"/>
</dbReference>
<name>A0A4Q1KGW2_9SPHN</name>
<dbReference type="RefSeq" id="WP_129404022.1">
    <property type="nucleotide sequence ID" value="NZ_SBKP01000006.1"/>
</dbReference>
<keyword evidence="3" id="KW-1185">Reference proteome</keyword>
<organism evidence="2 3">
    <name type="scientific">Sphingobium fluviale</name>
    <dbReference type="NCBI Taxonomy" id="2506423"/>
    <lineage>
        <taxon>Bacteria</taxon>
        <taxon>Pseudomonadati</taxon>
        <taxon>Pseudomonadota</taxon>
        <taxon>Alphaproteobacteria</taxon>
        <taxon>Sphingomonadales</taxon>
        <taxon>Sphingomonadaceae</taxon>
        <taxon>Sphingobium</taxon>
    </lineage>
</organism>
<feature type="region of interest" description="Disordered" evidence="1">
    <location>
        <begin position="211"/>
        <end position="253"/>
    </location>
</feature>
<feature type="compositionally biased region" description="Low complexity" evidence="1">
    <location>
        <begin position="218"/>
        <end position="230"/>
    </location>
</feature>
<evidence type="ECO:0000313" key="2">
    <source>
        <dbReference type="EMBL" id="RXR28958.1"/>
    </source>
</evidence>
<proteinExistence type="predicted"/>
<sequence length="253" mass="28399">MTKYPLEGGELVEYTPDSLASIPVPPVFLLRPVTERDRRRLRKLAIQEGLSKHSLADLRAETLTGLQSLWSEDVFAAHEGRLRSYWDAYDQYEREMEGVDEPAPFEHPDTQQMIELSERITRAWPPLLKKLADNSEYDETWPKLIASIALAGWKNLDLRYERDEGIVPLDCIDQLASKLIDMHAEVEGNLPSNLPFIQVLTRAIQMFTLGKDEEKNSESPSKSSTTPSTSRKAGKVTTGGKSTATPSTETPAT</sequence>
<dbReference type="OrthoDB" id="7432903at2"/>
<accession>A0A4Q1KGW2</accession>
<feature type="compositionally biased region" description="Low complexity" evidence="1">
    <location>
        <begin position="242"/>
        <end position="253"/>
    </location>
</feature>
<dbReference type="EMBL" id="SBKP01000006">
    <property type="protein sequence ID" value="RXR28958.1"/>
    <property type="molecule type" value="Genomic_DNA"/>
</dbReference>
<comment type="caution">
    <text evidence="2">The sequence shown here is derived from an EMBL/GenBank/DDBJ whole genome shotgun (WGS) entry which is preliminary data.</text>
</comment>
<evidence type="ECO:0000313" key="3">
    <source>
        <dbReference type="Proteomes" id="UP000290958"/>
    </source>
</evidence>